<dbReference type="SUPFAM" id="SSF56219">
    <property type="entry name" value="DNase I-like"/>
    <property type="match status" value="1"/>
</dbReference>
<protein>
    <submittedName>
        <fullName evidence="2">E3 ubiquitin-protein ligase TRAIP-like</fullName>
    </submittedName>
</protein>
<dbReference type="InterPro" id="IPR036691">
    <property type="entry name" value="Endo/exonu/phosph_ase_sf"/>
</dbReference>
<dbReference type="AlphaFoldDB" id="A0A6G0Y0Z4"/>
<evidence type="ECO:0000313" key="2">
    <source>
        <dbReference type="EMBL" id="KAF0746917.1"/>
    </source>
</evidence>
<keyword evidence="3" id="KW-1185">Reference proteome</keyword>
<name>A0A6G0Y0Z4_APHCR</name>
<evidence type="ECO:0000313" key="3">
    <source>
        <dbReference type="Proteomes" id="UP000478052"/>
    </source>
</evidence>
<dbReference type="Proteomes" id="UP000478052">
    <property type="component" value="Unassembled WGS sequence"/>
</dbReference>
<accession>A0A6G0Y0Z4</accession>
<proteinExistence type="predicted"/>
<sequence>MAGPTPDKFDNFGSQLQELLTSVKEMRDENRVLKEQNIMFKIEIILLVNRVNTLEQKAYDNFIEIVGVPETKDENIADRVETTVNRTFRVPSKIMNKPRKLVAELSTRLCSSNTITNSRKTKPKGNMFHEKWGMEPIYVNHYLTIFNGNFFFKTKAFAREAGFKFVWFKDSKIFVKKNENQKTILIENESSLSNLKTNYFESFSEYNSYLNNKGESLLNIICLNIRSVNAHFDELLLFLENDINNKKIDVIVLTEMWHDSLFCHYIIPGYSILFSSTKRNQNDGIIIFVKNHLNADFYDYDFLEYNIITSSDCINVINSLKYVFNTLNLKSGVITLIGDMNINIIGAQTVNNYDYLDLLSETGQQHSCLDHVFIKDNNTSHGNINTVTIPIPVKNKNIINTIDIERIQRSIMLSTSQYISMKCKKNPNNVNLSSYYKKYKNTFTKLLRLAKIKFYEEKFRKVSYNLKLTWKLINKITGSNPKNNDRFKTVVVNDIIFNIDDNPKELSNMFNNYFSNVGKNLAKKFKKTQNLVLNKSNDNILCSFEKIFLEKNDVSELRIIIQNFKDDTAAGYDKEHISELIITPLVYIFNLIFSRIMVYSKATKGLQLTYKCTSELGLTMNADKTTYMKLSINKTKYGEFPLKIHNF</sequence>
<organism evidence="2 3">
    <name type="scientific">Aphis craccivora</name>
    <name type="common">Cowpea aphid</name>
    <dbReference type="NCBI Taxonomy" id="307492"/>
    <lineage>
        <taxon>Eukaryota</taxon>
        <taxon>Metazoa</taxon>
        <taxon>Ecdysozoa</taxon>
        <taxon>Arthropoda</taxon>
        <taxon>Hexapoda</taxon>
        <taxon>Insecta</taxon>
        <taxon>Pterygota</taxon>
        <taxon>Neoptera</taxon>
        <taxon>Paraneoptera</taxon>
        <taxon>Hemiptera</taxon>
        <taxon>Sternorrhyncha</taxon>
        <taxon>Aphidomorpha</taxon>
        <taxon>Aphidoidea</taxon>
        <taxon>Aphididae</taxon>
        <taxon>Aphidini</taxon>
        <taxon>Aphis</taxon>
        <taxon>Aphis</taxon>
    </lineage>
</organism>
<gene>
    <name evidence="2" type="ORF">FWK35_00018999</name>
</gene>
<comment type="caution">
    <text evidence="2">The sequence shown here is derived from an EMBL/GenBank/DDBJ whole genome shotgun (WGS) entry which is preliminary data.</text>
</comment>
<dbReference type="InterPro" id="IPR057251">
    <property type="entry name" value="FP_C"/>
</dbReference>
<dbReference type="OrthoDB" id="6609678at2759"/>
<evidence type="ECO:0000259" key="1">
    <source>
        <dbReference type="Pfam" id="PF25298"/>
    </source>
</evidence>
<dbReference type="EMBL" id="VUJU01007029">
    <property type="protein sequence ID" value="KAF0746917.1"/>
    <property type="molecule type" value="Genomic_DNA"/>
</dbReference>
<reference evidence="2 3" key="1">
    <citation type="submission" date="2019-08" db="EMBL/GenBank/DDBJ databases">
        <title>Whole genome of Aphis craccivora.</title>
        <authorList>
            <person name="Voronova N.V."/>
            <person name="Shulinski R.S."/>
            <person name="Bandarenka Y.V."/>
            <person name="Zhorov D.G."/>
            <person name="Warner D."/>
        </authorList>
    </citation>
    <scope>NUCLEOTIDE SEQUENCE [LARGE SCALE GENOMIC DNA]</scope>
    <source>
        <strain evidence="2">180601</strain>
        <tissue evidence="2">Whole Body</tissue>
    </source>
</reference>
<feature type="domain" description="FP protein C-terminal" evidence="1">
    <location>
        <begin position="146"/>
        <end position="196"/>
    </location>
</feature>
<dbReference type="Pfam" id="PF25298">
    <property type="entry name" value="Baculo_FP_2nd"/>
    <property type="match status" value="1"/>
</dbReference>
<dbReference type="Gene3D" id="3.60.10.10">
    <property type="entry name" value="Endonuclease/exonuclease/phosphatase"/>
    <property type="match status" value="1"/>
</dbReference>